<evidence type="ECO:0000256" key="8">
    <source>
        <dbReference type="ARBA" id="ARBA00060041"/>
    </source>
</evidence>
<accession>A0ABY1BCG1</accession>
<name>A0ABY1BCG1_9PSED</name>
<evidence type="ECO:0000256" key="5">
    <source>
        <dbReference type="ARBA" id="ARBA00022984"/>
    </source>
</evidence>
<feature type="transmembrane region" description="Helical" evidence="10">
    <location>
        <begin position="188"/>
        <end position="205"/>
    </location>
</feature>
<evidence type="ECO:0000313" key="13">
    <source>
        <dbReference type="Proteomes" id="UP000198512"/>
    </source>
</evidence>
<gene>
    <name evidence="10" type="primary">murJ</name>
    <name evidence="12" type="ORF">SAMN05216600_106232</name>
</gene>
<proteinExistence type="inferred from homology"/>
<comment type="similarity">
    <text evidence="9 10 11">Belongs to the MurJ/MviN family.</text>
</comment>
<evidence type="ECO:0000256" key="3">
    <source>
        <dbReference type="ARBA" id="ARBA00022692"/>
    </source>
</evidence>
<dbReference type="CDD" id="cd13123">
    <property type="entry name" value="MATE_MurJ_like"/>
    <property type="match status" value="1"/>
</dbReference>
<keyword evidence="13" id="KW-1185">Reference proteome</keyword>
<keyword evidence="5 10" id="KW-0573">Peptidoglycan synthesis</keyword>
<comment type="subcellular location">
    <subcellularLocation>
        <location evidence="10">Cell inner membrane</location>
        <topology evidence="10">Multi-pass membrane protein</topology>
    </subcellularLocation>
    <subcellularLocation>
        <location evidence="1">Cell membrane</location>
        <topology evidence="1">Multi-pass membrane protein</topology>
    </subcellularLocation>
</comment>
<keyword evidence="4 10" id="KW-0133">Cell shape</keyword>
<dbReference type="PANTHER" id="PTHR47019:SF1">
    <property type="entry name" value="LIPID II FLIPPASE MURJ"/>
    <property type="match status" value="1"/>
</dbReference>
<protein>
    <recommendedName>
        <fullName evidence="10">Probable lipid II flippase MurJ</fullName>
    </recommendedName>
</protein>
<feature type="transmembrane region" description="Helical" evidence="10">
    <location>
        <begin position="354"/>
        <end position="374"/>
    </location>
</feature>
<feature type="transmembrane region" description="Helical" evidence="10">
    <location>
        <begin position="386"/>
        <end position="405"/>
    </location>
</feature>
<evidence type="ECO:0000256" key="9">
    <source>
        <dbReference type="ARBA" id="ARBA00061532"/>
    </source>
</evidence>
<reference evidence="12 13" key="1">
    <citation type="submission" date="2016-10" db="EMBL/GenBank/DDBJ databases">
        <authorList>
            <person name="Varghese N."/>
            <person name="Submissions S."/>
        </authorList>
    </citation>
    <scope>NUCLEOTIDE SEQUENCE [LARGE SCALE GENOMIC DNA]</scope>
    <source>
        <strain evidence="12 13">CIP 109853</strain>
    </source>
</reference>
<keyword evidence="10 11" id="KW-0813">Transport</keyword>
<feature type="transmembrane region" description="Helical" evidence="10">
    <location>
        <begin position="411"/>
        <end position="431"/>
    </location>
</feature>
<feature type="transmembrane region" description="Helical" evidence="10">
    <location>
        <begin position="83"/>
        <end position="114"/>
    </location>
</feature>
<feature type="transmembrane region" description="Helical" evidence="10">
    <location>
        <begin position="443"/>
        <end position="468"/>
    </location>
</feature>
<keyword evidence="3 10" id="KW-0812">Transmembrane</keyword>
<dbReference type="InterPro" id="IPR004268">
    <property type="entry name" value="MurJ"/>
</dbReference>
<evidence type="ECO:0000256" key="6">
    <source>
        <dbReference type="ARBA" id="ARBA00022989"/>
    </source>
</evidence>
<evidence type="ECO:0000256" key="7">
    <source>
        <dbReference type="ARBA" id="ARBA00023136"/>
    </source>
</evidence>
<dbReference type="PANTHER" id="PTHR47019">
    <property type="entry name" value="LIPID II FLIPPASE MURJ"/>
    <property type="match status" value="1"/>
</dbReference>
<evidence type="ECO:0000256" key="10">
    <source>
        <dbReference type="HAMAP-Rule" id="MF_02078"/>
    </source>
</evidence>
<dbReference type="PIRSF" id="PIRSF002869">
    <property type="entry name" value="MviN"/>
    <property type="match status" value="1"/>
</dbReference>
<feature type="transmembrane region" description="Helical" evidence="10">
    <location>
        <begin position="134"/>
        <end position="154"/>
    </location>
</feature>
<comment type="pathway">
    <text evidence="10">Cell wall biogenesis; peptidoglycan biosynthesis.</text>
</comment>
<comment type="caution">
    <text evidence="12">The sequence shown here is derived from an EMBL/GenBank/DDBJ whole genome shotgun (WGS) entry which is preliminary data.</text>
</comment>
<evidence type="ECO:0000256" key="4">
    <source>
        <dbReference type="ARBA" id="ARBA00022960"/>
    </source>
</evidence>
<dbReference type="NCBIfam" id="TIGR01695">
    <property type="entry name" value="murJ_mviN"/>
    <property type="match status" value="1"/>
</dbReference>
<evidence type="ECO:0000256" key="11">
    <source>
        <dbReference type="PIRNR" id="PIRNR002869"/>
    </source>
</evidence>
<keyword evidence="10 11" id="KW-0961">Cell wall biogenesis/degradation</keyword>
<dbReference type="InterPro" id="IPR051050">
    <property type="entry name" value="Lipid_II_flippase_MurJ/MviN"/>
</dbReference>
<feature type="transmembrane region" description="Helical" evidence="10">
    <location>
        <begin position="247"/>
        <end position="268"/>
    </location>
</feature>
<keyword evidence="7 10" id="KW-0472">Membrane</keyword>
<sequence length="514" mass="55787">MNLLKSLAAVGSMTMLSRVLGFVRDTIIARTFGAGVATDAFVVAFKLPNLLRRIFAEGAFSQAFVPILAEYKTQQGDEAARTFVAYVSGLLTLVLAVVTLLGVLAAPWIVWLSAPGFADEVERFALTTDLLRVTFPYILLISLSSLAGAVLNTWNRFSVPAFVPTLLNLSMIVFALFLTPYFDPPIMALGWAVLVGGLLQLLYQLPHLRKIGMLVLPRLNLRDAGVWRVLRQMGPAIFGVSVSQISLIINTVFASFLVAGSVSWMYYADRLMELPSGVLGVALGTILLPALSKSYASADPAEYSRLLDWGLRLCFLLVLPCAVALALLAEPLTVSLFQYGKFTANDAAMTQQALVAYSVGLLGIILVKILAPGFYAQQNIKTPVKIGLVTLAATQLMNLLFVFVIPLAHAGLALSIGLAACLNAGLLYWQLRRLNMFQPQAGWLLFVGKLLLALIAMVASLLLALHWMPAWAEGDMLWRLTRLAGLVLLGVLSYFAVLLGLGFRLGDFARRTAH</sequence>
<keyword evidence="6 10" id="KW-1133">Transmembrane helix</keyword>
<dbReference type="Proteomes" id="UP000198512">
    <property type="component" value="Unassembled WGS sequence"/>
</dbReference>
<dbReference type="EMBL" id="FOFP01000006">
    <property type="protein sequence ID" value="SEQ51142.1"/>
    <property type="molecule type" value="Genomic_DNA"/>
</dbReference>
<evidence type="ECO:0000256" key="1">
    <source>
        <dbReference type="ARBA" id="ARBA00004651"/>
    </source>
</evidence>
<organism evidence="12 13">
    <name type="scientific">Pseudomonas cuatrocienegasensis</name>
    <dbReference type="NCBI Taxonomy" id="543360"/>
    <lineage>
        <taxon>Bacteria</taxon>
        <taxon>Pseudomonadati</taxon>
        <taxon>Pseudomonadota</taxon>
        <taxon>Gammaproteobacteria</taxon>
        <taxon>Pseudomonadales</taxon>
        <taxon>Pseudomonadaceae</taxon>
        <taxon>Pseudomonas</taxon>
    </lineage>
</organism>
<evidence type="ECO:0000313" key="12">
    <source>
        <dbReference type="EMBL" id="SEQ51142.1"/>
    </source>
</evidence>
<comment type="function">
    <text evidence="8 10 11">Involved in peptidoglycan biosynthesis. Transports lipid-linked peptidoglycan precursors from the inner to the outer leaflet of the cytoplasmic membrane.</text>
</comment>
<dbReference type="Pfam" id="PF03023">
    <property type="entry name" value="MurJ"/>
    <property type="match status" value="1"/>
</dbReference>
<evidence type="ECO:0000256" key="2">
    <source>
        <dbReference type="ARBA" id="ARBA00022475"/>
    </source>
</evidence>
<feature type="transmembrane region" description="Helical" evidence="10">
    <location>
        <begin position="274"/>
        <end position="292"/>
    </location>
</feature>
<dbReference type="RefSeq" id="WP_069518116.1">
    <property type="nucleotide sequence ID" value="NZ_FOFP01000006.1"/>
</dbReference>
<dbReference type="PRINTS" id="PR01806">
    <property type="entry name" value="VIRFACTRMVIN"/>
</dbReference>
<feature type="transmembrane region" description="Helical" evidence="10">
    <location>
        <begin position="161"/>
        <end position="182"/>
    </location>
</feature>
<feature type="transmembrane region" description="Helical" evidence="10">
    <location>
        <begin position="313"/>
        <end position="334"/>
    </location>
</feature>
<dbReference type="HAMAP" id="MF_02078">
    <property type="entry name" value="MurJ_MviN"/>
    <property type="match status" value="1"/>
</dbReference>
<keyword evidence="2 10" id="KW-1003">Cell membrane</keyword>
<keyword evidence="10" id="KW-0997">Cell inner membrane</keyword>
<feature type="transmembrane region" description="Helical" evidence="10">
    <location>
        <begin position="480"/>
        <end position="501"/>
    </location>
</feature>